<organism evidence="4 5">
    <name type="scientific">Nocardia jiangxiensis</name>
    <dbReference type="NCBI Taxonomy" id="282685"/>
    <lineage>
        <taxon>Bacteria</taxon>
        <taxon>Bacillati</taxon>
        <taxon>Actinomycetota</taxon>
        <taxon>Actinomycetes</taxon>
        <taxon>Mycobacteriales</taxon>
        <taxon>Nocardiaceae</taxon>
        <taxon>Nocardia</taxon>
    </lineage>
</organism>
<sequence length="316" mass="33758">MNIELCSEAQEFGVQAGRALTAAGGDELVQRAEQDPEVRRSVVAEVLGGLGAWDLAPRRDVVELEAAAALCRSAGYLAVPYPVAERLARPEESGVDGLLVVSEVRPAAPVADLDLRWAAVTVDGVRRNVAVRPSDSSPRTSMFVAELEVGAPIEGVGETADPALALVLPCWTLLGMLDRAVDLARAHVLVREQFGQPLAQFQGVQFQLTDAEVERRGVEMLARYALWSIGSGDPAALADALSLRLAALEAADTVFRVAHQLHGALGFCDESPLSWVSRYSQPIRRLPFGRTTTEELLGDGLGRRGLSGLFSDPMGV</sequence>
<evidence type="ECO:0000256" key="2">
    <source>
        <dbReference type="ARBA" id="ARBA00023002"/>
    </source>
</evidence>
<dbReference type="Gene3D" id="1.20.140.10">
    <property type="entry name" value="Butyryl-CoA Dehydrogenase, subunit A, domain 3"/>
    <property type="match status" value="1"/>
</dbReference>
<keyword evidence="5" id="KW-1185">Reference proteome</keyword>
<dbReference type="InterPro" id="IPR050741">
    <property type="entry name" value="Acyl-CoA_dehydrogenase"/>
</dbReference>
<keyword evidence="2" id="KW-0560">Oxidoreductase</keyword>
<evidence type="ECO:0000313" key="5">
    <source>
        <dbReference type="Proteomes" id="UP001601992"/>
    </source>
</evidence>
<comment type="caution">
    <text evidence="4">The sequence shown here is derived from an EMBL/GenBank/DDBJ whole genome shotgun (WGS) entry which is preliminary data.</text>
</comment>
<evidence type="ECO:0000256" key="1">
    <source>
        <dbReference type="ARBA" id="ARBA00022630"/>
    </source>
</evidence>
<dbReference type="EMBL" id="JBIAQY010000002">
    <property type="protein sequence ID" value="MFF3567245.1"/>
    <property type="molecule type" value="Genomic_DNA"/>
</dbReference>
<dbReference type="RefSeq" id="WP_040825615.1">
    <property type="nucleotide sequence ID" value="NZ_JBIAQY010000002.1"/>
</dbReference>
<evidence type="ECO:0000313" key="4">
    <source>
        <dbReference type="EMBL" id="MFF3567245.1"/>
    </source>
</evidence>
<feature type="domain" description="Acyl-CoA dehydrogenase/oxidase C-terminal" evidence="3">
    <location>
        <begin position="170"/>
        <end position="279"/>
    </location>
</feature>
<dbReference type="PANTHER" id="PTHR48083">
    <property type="entry name" value="MEDIUM-CHAIN SPECIFIC ACYL-COA DEHYDROGENASE, MITOCHONDRIAL-RELATED"/>
    <property type="match status" value="1"/>
</dbReference>
<accession>A0ABW6RVI4</accession>
<proteinExistence type="predicted"/>
<dbReference type="Proteomes" id="UP001601992">
    <property type="component" value="Unassembled WGS sequence"/>
</dbReference>
<reference evidence="4 5" key="1">
    <citation type="submission" date="2024-10" db="EMBL/GenBank/DDBJ databases">
        <title>The Natural Products Discovery Center: Release of the First 8490 Sequenced Strains for Exploring Actinobacteria Biosynthetic Diversity.</title>
        <authorList>
            <person name="Kalkreuter E."/>
            <person name="Kautsar S.A."/>
            <person name="Yang D."/>
            <person name="Bader C.D."/>
            <person name="Teijaro C.N."/>
            <person name="Fluegel L."/>
            <person name="Davis C.M."/>
            <person name="Simpson J.R."/>
            <person name="Lauterbach L."/>
            <person name="Steele A.D."/>
            <person name="Gui C."/>
            <person name="Meng S."/>
            <person name="Li G."/>
            <person name="Viehrig K."/>
            <person name="Ye F."/>
            <person name="Su P."/>
            <person name="Kiefer A.F."/>
            <person name="Nichols A."/>
            <person name="Cepeda A.J."/>
            <person name="Yan W."/>
            <person name="Fan B."/>
            <person name="Jiang Y."/>
            <person name="Adhikari A."/>
            <person name="Zheng C.-J."/>
            <person name="Schuster L."/>
            <person name="Cowan T.M."/>
            <person name="Smanski M.J."/>
            <person name="Chevrette M.G."/>
            <person name="De Carvalho L.P.S."/>
            <person name="Shen B."/>
        </authorList>
    </citation>
    <scope>NUCLEOTIDE SEQUENCE [LARGE SCALE GENOMIC DNA]</scope>
    <source>
        <strain evidence="4 5">NPDC002593</strain>
    </source>
</reference>
<dbReference type="InterPro" id="IPR009075">
    <property type="entry name" value="AcylCo_DH/oxidase_C"/>
</dbReference>
<name>A0ABW6RVI4_9NOCA</name>
<gene>
    <name evidence="4" type="ORF">ACFYXQ_05625</name>
</gene>
<evidence type="ECO:0000259" key="3">
    <source>
        <dbReference type="Pfam" id="PF00441"/>
    </source>
</evidence>
<dbReference type="Pfam" id="PF00441">
    <property type="entry name" value="Acyl-CoA_dh_1"/>
    <property type="match status" value="1"/>
</dbReference>
<dbReference type="SUPFAM" id="SSF47203">
    <property type="entry name" value="Acyl-CoA dehydrogenase C-terminal domain-like"/>
    <property type="match status" value="1"/>
</dbReference>
<protein>
    <submittedName>
        <fullName evidence="4">Acyl-CoA dehydrogenase family protein</fullName>
    </submittedName>
</protein>
<keyword evidence="1" id="KW-0285">Flavoprotein</keyword>
<dbReference type="InterPro" id="IPR036250">
    <property type="entry name" value="AcylCo_DH-like_C"/>
</dbReference>